<name>A0A7Y7PRG8_9BACT</name>
<evidence type="ECO:0000256" key="1">
    <source>
        <dbReference type="SAM" id="MobiDB-lite"/>
    </source>
</evidence>
<gene>
    <name evidence="2" type="ORF">HW554_15610</name>
</gene>
<dbReference type="AlphaFoldDB" id="A0A7Y7PRG8"/>
<dbReference type="RefSeq" id="WP_176909513.1">
    <property type="nucleotide sequence ID" value="NZ_JABKAU010000034.1"/>
</dbReference>
<organism evidence="2 3">
    <name type="scientific">Hymenobacter lapidiphilus</name>
    <dbReference type="NCBI Taxonomy" id="2608003"/>
    <lineage>
        <taxon>Bacteria</taxon>
        <taxon>Pseudomonadati</taxon>
        <taxon>Bacteroidota</taxon>
        <taxon>Cytophagia</taxon>
        <taxon>Cytophagales</taxon>
        <taxon>Hymenobacteraceae</taxon>
        <taxon>Hymenobacter</taxon>
    </lineage>
</organism>
<dbReference type="EMBL" id="JABKAU010000034">
    <property type="protein sequence ID" value="NVO32643.1"/>
    <property type="molecule type" value="Genomic_DNA"/>
</dbReference>
<evidence type="ECO:0000313" key="2">
    <source>
        <dbReference type="EMBL" id="NVO32643.1"/>
    </source>
</evidence>
<dbReference type="Proteomes" id="UP000565521">
    <property type="component" value="Unassembled WGS sequence"/>
</dbReference>
<proteinExistence type="predicted"/>
<comment type="caution">
    <text evidence="2">The sequence shown here is derived from an EMBL/GenBank/DDBJ whole genome shotgun (WGS) entry which is preliminary data.</text>
</comment>
<protein>
    <submittedName>
        <fullName evidence="2">Uncharacterized protein</fullName>
    </submittedName>
</protein>
<feature type="compositionally biased region" description="Basic and acidic residues" evidence="1">
    <location>
        <begin position="108"/>
        <end position="118"/>
    </location>
</feature>
<reference evidence="2 3" key="1">
    <citation type="submission" date="2020-05" db="EMBL/GenBank/DDBJ databases">
        <title>Hymenobacter terrestris sp. nov. and Hymenobacter lapidiphilus sp. nov., isolated from regoliths in Antarctica.</title>
        <authorList>
            <person name="Sedlacek I."/>
            <person name="Pantucek R."/>
            <person name="Zeman M."/>
            <person name="Holochova P."/>
            <person name="Kralova S."/>
            <person name="Stankova E."/>
            <person name="Sedo O."/>
            <person name="Micenkova L."/>
            <person name="Svec P."/>
            <person name="Gupta V."/>
            <person name="Sood U."/>
            <person name="Korpole U.S."/>
            <person name="Lal R."/>
        </authorList>
    </citation>
    <scope>NUCLEOTIDE SEQUENCE [LARGE SCALE GENOMIC DNA]</scope>
    <source>
        <strain evidence="2 3">P5342</strain>
    </source>
</reference>
<keyword evidence="3" id="KW-1185">Reference proteome</keyword>
<sequence>MDYTVSALTTAADCDKLLVEAKSDVKALRHRATNLDYARDSTSEATTENQATLAGLDAGIQALTSVIPTLAEGTKARKNSEIDLRTATYRRARLTDKQEARGPVALLTRERDLAETEA</sequence>
<evidence type="ECO:0000313" key="3">
    <source>
        <dbReference type="Proteomes" id="UP000565521"/>
    </source>
</evidence>
<accession>A0A7Y7PRG8</accession>
<feature type="region of interest" description="Disordered" evidence="1">
    <location>
        <begin position="99"/>
        <end position="118"/>
    </location>
</feature>